<protein>
    <recommendedName>
        <fullName evidence="4">Aminopeptidase</fullName>
    </recommendedName>
</protein>
<feature type="chain" id="PRO_5046277069" description="Aminopeptidase" evidence="5">
    <location>
        <begin position="21"/>
        <end position="399"/>
    </location>
</feature>
<feature type="signal peptide" evidence="5">
    <location>
        <begin position="1"/>
        <end position="20"/>
    </location>
</feature>
<dbReference type="EMBL" id="JAKZMM010000007">
    <property type="protein sequence ID" value="MCJ2379738.1"/>
    <property type="molecule type" value="Genomic_DNA"/>
</dbReference>
<dbReference type="PANTHER" id="PTHR10363">
    <property type="entry name" value="BLEOMYCIN HYDROLASE"/>
    <property type="match status" value="1"/>
</dbReference>
<evidence type="ECO:0000313" key="7">
    <source>
        <dbReference type="Proteomes" id="UP001165444"/>
    </source>
</evidence>
<evidence type="ECO:0000256" key="3">
    <source>
        <dbReference type="ARBA" id="ARBA00022807"/>
    </source>
</evidence>
<dbReference type="PROSITE" id="PS00139">
    <property type="entry name" value="THIOL_PROTEASE_CYS"/>
    <property type="match status" value="1"/>
</dbReference>
<dbReference type="GO" id="GO:0004177">
    <property type="term" value="F:aminopeptidase activity"/>
    <property type="evidence" value="ECO:0007669"/>
    <property type="project" value="UniProtKB-KW"/>
</dbReference>
<dbReference type="SUPFAM" id="SSF54001">
    <property type="entry name" value="Cysteine proteinases"/>
    <property type="match status" value="1"/>
</dbReference>
<reference evidence="6 7" key="1">
    <citation type="submission" date="2022-03" db="EMBL/GenBank/DDBJ databases">
        <title>Parabacteroides sp. nov. isolated from swine feces.</title>
        <authorList>
            <person name="Bak J.E."/>
        </authorList>
    </citation>
    <scope>NUCLEOTIDE SEQUENCE [LARGE SCALE GENOMIC DNA]</scope>
    <source>
        <strain evidence="6 7">AGMB00274</strain>
    </source>
</reference>
<keyword evidence="2 4" id="KW-0378">Hydrolase</keyword>
<gene>
    <name evidence="6" type="ORF">MUN53_03805</name>
</gene>
<comment type="caution">
    <text evidence="6">The sequence shown here is derived from an EMBL/GenBank/DDBJ whole genome shotgun (WGS) entry which is preliminary data.</text>
</comment>
<dbReference type="Gene3D" id="3.90.70.10">
    <property type="entry name" value="Cysteine proteinases"/>
    <property type="match status" value="1"/>
</dbReference>
<evidence type="ECO:0000256" key="1">
    <source>
        <dbReference type="ARBA" id="ARBA00022670"/>
    </source>
</evidence>
<sequence>MKKFFVSALMLAFALSSVSAKDKKKTEDEGYVFTTVKELKITPVKNQNRTGTCWCFSTLGFLESELLRMGKGEYDLSEMFIVSKNYKDKAEKFVRLHGELNYAQGGSFEDVLQAWKDYGIVPESVMNGLQYGEDMHVHNELESASRAYLDEIIKNPNRKLSTAWKKGFDGIIDAYLGTAPEKFTYNGKEYTPKSFAAELGINPDDYVSLTSYTHHPFYSEFAIEVQDNWRWATSYNLPIDELMQVFENAINTGYTIAWGADVSEKGFTRNGIGVIPDIESMERSGSDQDRWLGLSTSEKDAEIKKMMEKPCKELEITQEMRQEAYDNYETTDDHGMQIYGIAKDQTGKKFYMIKNSWGTDNKYKGTWYISENFVKYKTMNIVVHKDALPQAIKDKLHIK</sequence>
<dbReference type="Proteomes" id="UP001165444">
    <property type="component" value="Unassembled WGS sequence"/>
</dbReference>
<organism evidence="6 7">
    <name type="scientific">Parabacteroides faecalis</name>
    <dbReference type="NCBI Taxonomy" id="2924040"/>
    <lineage>
        <taxon>Bacteria</taxon>
        <taxon>Pseudomonadati</taxon>
        <taxon>Bacteroidota</taxon>
        <taxon>Bacteroidia</taxon>
        <taxon>Bacteroidales</taxon>
        <taxon>Tannerellaceae</taxon>
        <taxon>Parabacteroides</taxon>
    </lineage>
</organism>
<comment type="similarity">
    <text evidence="4">Belongs to the peptidase C1 family.</text>
</comment>
<name>A0ABT0BYA4_9BACT</name>
<dbReference type="InterPro" id="IPR004134">
    <property type="entry name" value="Peptidase_C1B"/>
</dbReference>
<dbReference type="Pfam" id="PF03051">
    <property type="entry name" value="Peptidase_C1_2"/>
    <property type="match status" value="2"/>
</dbReference>
<keyword evidence="7" id="KW-1185">Reference proteome</keyword>
<dbReference type="InterPro" id="IPR000169">
    <property type="entry name" value="Pept_cys_AS"/>
</dbReference>
<dbReference type="PIRSF" id="PIRSF005700">
    <property type="entry name" value="PepC"/>
    <property type="match status" value="1"/>
</dbReference>
<proteinExistence type="inferred from homology"/>
<keyword evidence="4 6" id="KW-0031">Aminopeptidase</keyword>
<accession>A0ABT0BYA4</accession>
<evidence type="ECO:0000256" key="2">
    <source>
        <dbReference type="ARBA" id="ARBA00022801"/>
    </source>
</evidence>
<keyword evidence="3 4" id="KW-0788">Thiol protease</keyword>
<keyword evidence="5" id="KW-0732">Signal</keyword>
<evidence type="ECO:0000313" key="6">
    <source>
        <dbReference type="EMBL" id="MCJ2379738.1"/>
    </source>
</evidence>
<evidence type="ECO:0000256" key="4">
    <source>
        <dbReference type="PIRNR" id="PIRNR005700"/>
    </source>
</evidence>
<evidence type="ECO:0000256" key="5">
    <source>
        <dbReference type="SAM" id="SignalP"/>
    </source>
</evidence>
<dbReference type="InterPro" id="IPR038765">
    <property type="entry name" value="Papain-like_cys_pep_sf"/>
</dbReference>
<dbReference type="PANTHER" id="PTHR10363:SF2">
    <property type="entry name" value="BLEOMYCIN HYDROLASE"/>
    <property type="match status" value="1"/>
</dbReference>
<dbReference type="RefSeq" id="WP_243323496.1">
    <property type="nucleotide sequence ID" value="NZ_JAKZMM010000007.1"/>
</dbReference>
<keyword evidence="1 4" id="KW-0645">Protease</keyword>